<dbReference type="InterPro" id="IPR002909">
    <property type="entry name" value="IPT_dom"/>
</dbReference>
<sequence>MAMMESLTRIFCIVAFIHSVAATHFRYGTIKWTTTNVENQAEFELKAAFRKDYNWGAFYKEKWRDTSTSEEWRSALAIEPNLLPCGDDTLSNADIQCFEDDSISYAHNYEILFLTGMGLESHDLVPNNDTLDYYVYDLNSNGQADTTKGKIVNAAADAENTGGKICQCRFHKGVIAGDQACPEVIAVNGDVTDTGYGTASGFGITEPKYKNGAISTDDATELIQTCSPWSITFGFFYGDGAFNNEGVVFKITEINHEDNLVGHFFRGTSHTFTHTYPAASSDGTGVVYTAFFTGGNRISTLNNNANGRYRLEANIVFNPNFPDNKSPISSQIPLLPVPYTAYPGAKFQVPAYDPDREDSVRWFLGTQVEMGGLLASPSSQGTHTWHKDVYHHEICIEGSGPEAVCKDSVKSGLTSTQLSSYTQYYEPFNGEWDDAVNLPNQPPNIAINDLDGIVEWRTGINPTTADSQGFGPLETGFYNLVVMVEEQHPGDTDIQGIRESIAYDTNGRATAVKVPIDFLLYLYPPMHYCNKDCDNSPTGNILKTFESTDGLYGDSEVGGSYPLSGTGQCKICGGGGEYIVSNQSSDPSPLQDVLYYTDSYNNGSVYCNVRPIETNGPVEFNYTSENVPDTYVEYGVVEDPDFVRPPAAGYDFQGCLGAGQKSDTTTIVPYSGIYDVCNINQAPYFLTSQTTPSGVTPELSKNNLPFDTAYLTFNQGQEAFFTLQAYDPDTCVEIVLSETGLLENMALSDPVRITDLEVDSSKTVQRTFTWPAYHLNKTTDTITPTDDAILDSRETYSVTCFFVTDKYLLTSNLFQCVEIELLAPAEIQWCDETPDSGKVYDTYLGVPIVIPLCVKRSLTNTFNYNVNVREVYTEVEGVYPVGAGFSYPYDEINFPPNTFFNATQDPEALQDPFTRDFVFIPEVGQECSYTVCFEGIDMSTVPGTPEVPEEVTDVRCYKMEVYNRVLSFDDSDDIAEVSGEFLSQKINPQLGYSMSAWVMPTCGNTEDGPVNETLVMFLSHRDFPAEGGEVHKDQGLEVRSSIRWHEETNGTGYFMYYDYNSGDTATPLHYQCDIWHYVAVTVDGNSDAVLYVDGALQGFDLDQYLDPQKADQIHFKTYSRPDGGLDNDNMGTFRIGEGYHGYIDEIRVWDYALNVSQVDQDMFTRSLTMEDGPPGAIMELTMQPTSVPDVLSASVEDPSMAYTGMTPCVLGLEHTVGPAVGDCTIAVYGWSFCKSTGLLCSFDGLEVRATYVSPTQIVCVTPGEVSPKFALVKASNDGAKSTDTKLVGKEVTHLYMDSVLFADGTDETGAAADSVCEDLVDASQVTFGGWFCPKCGPIS</sequence>
<dbReference type="Pfam" id="PF01833">
    <property type="entry name" value="TIG"/>
    <property type="match status" value="1"/>
</dbReference>
<proteinExistence type="predicted"/>
<dbReference type="Pfam" id="PF24907">
    <property type="entry name" value="SIBA-E_N"/>
    <property type="match status" value="1"/>
</dbReference>
<evidence type="ECO:0000313" key="4">
    <source>
        <dbReference type="EMBL" id="KAK3245652.1"/>
    </source>
</evidence>
<evidence type="ECO:0000259" key="3">
    <source>
        <dbReference type="Pfam" id="PF24907"/>
    </source>
</evidence>
<comment type="caution">
    <text evidence="4">The sequence shown here is derived from an EMBL/GenBank/DDBJ whole genome shotgun (WGS) entry which is preliminary data.</text>
</comment>
<dbReference type="Pfam" id="PF13385">
    <property type="entry name" value="Laminin_G_3"/>
    <property type="match status" value="1"/>
</dbReference>
<dbReference type="Gene3D" id="2.60.120.200">
    <property type="match status" value="1"/>
</dbReference>
<keyword evidence="1" id="KW-0732">Signal</keyword>
<evidence type="ECO:0000256" key="1">
    <source>
        <dbReference type="SAM" id="SignalP"/>
    </source>
</evidence>
<accession>A0AAE0C1L8</accession>
<evidence type="ECO:0000313" key="5">
    <source>
        <dbReference type="Proteomes" id="UP001190700"/>
    </source>
</evidence>
<evidence type="ECO:0000259" key="2">
    <source>
        <dbReference type="Pfam" id="PF01833"/>
    </source>
</evidence>
<dbReference type="SUPFAM" id="SSF49899">
    <property type="entry name" value="Concanavalin A-like lectins/glucanases"/>
    <property type="match status" value="1"/>
</dbReference>
<evidence type="ECO:0008006" key="6">
    <source>
        <dbReference type="Google" id="ProtNLM"/>
    </source>
</evidence>
<feature type="chain" id="PRO_5042054597" description="LamG-like jellyroll fold domain-containing protein" evidence="1">
    <location>
        <begin position="23"/>
        <end position="1339"/>
    </location>
</feature>
<keyword evidence="5" id="KW-1185">Reference proteome</keyword>
<dbReference type="Gene3D" id="2.60.40.10">
    <property type="entry name" value="Immunoglobulins"/>
    <property type="match status" value="1"/>
</dbReference>
<feature type="domain" description="Integrin beta-like protein A-E N-terminal" evidence="3">
    <location>
        <begin position="235"/>
        <end position="316"/>
    </location>
</feature>
<dbReference type="SUPFAM" id="SSF81296">
    <property type="entry name" value="E set domains"/>
    <property type="match status" value="1"/>
</dbReference>
<gene>
    <name evidence="4" type="ORF">CYMTET_44793</name>
</gene>
<dbReference type="InterPro" id="IPR056844">
    <property type="entry name" value="SibA-E_N"/>
</dbReference>
<dbReference type="EMBL" id="LGRX02030453">
    <property type="protein sequence ID" value="KAK3245652.1"/>
    <property type="molecule type" value="Genomic_DNA"/>
</dbReference>
<dbReference type="Proteomes" id="UP001190700">
    <property type="component" value="Unassembled WGS sequence"/>
</dbReference>
<feature type="signal peptide" evidence="1">
    <location>
        <begin position="1"/>
        <end position="22"/>
    </location>
</feature>
<name>A0AAE0C1L8_9CHLO</name>
<reference evidence="4 5" key="1">
    <citation type="journal article" date="2015" name="Genome Biol. Evol.">
        <title>Comparative Genomics of a Bacterivorous Green Alga Reveals Evolutionary Causalities and Consequences of Phago-Mixotrophic Mode of Nutrition.</title>
        <authorList>
            <person name="Burns J.A."/>
            <person name="Paasch A."/>
            <person name="Narechania A."/>
            <person name="Kim E."/>
        </authorList>
    </citation>
    <scope>NUCLEOTIDE SEQUENCE [LARGE SCALE GENOMIC DNA]</scope>
    <source>
        <strain evidence="4 5">PLY_AMNH</strain>
    </source>
</reference>
<dbReference type="InterPro" id="IPR013320">
    <property type="entry name" value="ConA-like_dom_sf"/>
</dbReference>
<protein>
    <recommendedName>
        <fullName evidence="6">LamG-like jellyroll fold domain-containing protein</fullName>
    </recommendedName>
</protein>
<dbReference type="InterPro" id="IPR013783">
    <property type="entry name" value="Ig-like_fold"/>
</dbReference>
<dbReference type="InterPro" id="IPR014756">
    <property type="entry name" value="Ig_E-set"/>
</dbReference>
<organism evidence="4 5">
    <name type="scientific">Cymbomonas tetramitiformis</name>
    <dbReference type="NCBI Taxonomy" id="36881"/>
    <lineage>
        <taxon>Eukaryota</taxon>
        <taxon>Viridiplantae</taxon>
        <taxon>Chlorophyta</taxon>
        <taxon>Pyramimonadophyceae</taxon>
        <taxon>Pyramimonadales</taxon>
        <taxon>Pyramimonadaceae</taxon>
        <taxon>Cymbomonas</taxon>
    </lineage>
</organism>
<feature type="domain" description="IPT/TIG" evidence="2">
    <location>
        <begin position="1209"/>
        <end position="1281"/>
    </location>
</feature>